<reference evidence="1" key="1">
    <citation type="submission" date="2021-05" db="EMBL/GenBank/DDBJ databases">
        <authorList>
            <person name="Alioto T."/>
            <person name="Alioto T."/>
            <person name="Gomez Garrido J."/>
        </authorList>
    </citation>
    <scope>NUCLEOTIDE SEQUENCE</scope>
</reference>
<dbReference type="AlphaFoldDB" id="A0A8D8GVC4"/>
<sequence length="106" mass="11645">MRVRVNYNVIKSKKSKKIGKTEKQFSKRVDATTHPETMSIYGRVITARGSIAVGTGIKISKHGDRTNICSTQLAGLLCAKQFIFAILENIDSPTTSLYNTGNAIKL</sequence>
<proteinExistence type="predicted"/>
<dbReference type="EMBL" id="HBUE01189193">
    <property type="protein sequence ID" value="CAG6524217.1"/>
    <property type="molecule type" value="Transcribed_RNA"/>
</dbReference>
<accession>A0A8D8GVC4</accession>
<dbReference type="EMBL" id="HBUE01002641">
    <property type="protein sequence ID" value="CAG6444330.1"/>
    <property type="molecule type" value="Transcribed_RNA"/>
</dbReference>
<name>A0A8D8GVC4_CULPI</name>
<protein>
    <submittedName>
        <fullName evidence="1">(northern house mosquito) hypothetical protein</fullName>
    </submittedName>
</protein>
<organism evidence="1">
    <name type="scientific">Culex pipiens</name>
    <name type="common">House mosquito</name>
    <dbReference type="NCBI Taxonomy" id="7175"/>
    <lineage>
        <taxon>Eukaryota</taxon>
        <taxon>Metazoa</taxon>
        <taxon>Ecdysozoa</taxon>
        <taxon>Arthropoda</taxon>
        <taxon>Hexapoda</taxon>
        <taxon>Insecta</taxon>
        <taxon>Pterygota</taxon>
        <taxon>Neoptera</taxon>
        <taxon>Endopterygota</taxon>
        <taxon>Diptera</taxon>
        <taxon>Nematocera</taxon>
        <taxon>Culicoidea</taxon>
        <taxon>Culicidae</taxon>
        <taxon>Culicinae</taxon>
        <taxon>Culicini</taxon>
        <taxon>Culex</taxon>
        <taxon>Culex</taxon>
    </lineage>
</organism>
<evidence type="ECO:0000313" key="1">
    <source>
        <dbReference type="EMBL" id="CAG6524217.1"/>
    </source>
</evidence>
<dbReference type="EMBL" id="HBUE01294990">
    <property type="protein sequence ID" value="CAG6575892.1"/>
    <property type="molecule type" value="Transcribed_RNA"/>
</dbReference>